<feature type="transmembrane region" description="Helical" evidence="1">
    <location>
        <begin position="7"/>
        <end position="25"/>
    </location>
</feature>
<evidence type="ECO:0008006" key="4">
    <source>
        <dbReference type="Google" id="ProtNLM"/>
    </source>
</evidence>
<dbReference type="AlphaFoldDB" id="A0A4D6MJ45"/>
<proteinExistence type="predicted"/>
<organism evidence="2 3">
    <name type="scientific">Vigna unguiculata</name>
    <name type="common">Cowpea</name>
    <dbReference type="NCBI Taxonomy" id="3917"/>
    <lineage>
        <taxon>Eukaryota</taxon>
        <taxon>Viridiplantae</taxon>
        <taxon>Streptophyta</taxon>
        <taxon>Embryophyta</taxon>
        <taxon>Tracheophyta</taxon>
        <taxon>Spermatophyta</taxon>
        <taxon>Magnoliopsida</taxon>
        <taxon>eudicotyledons</taxon>
        <taxon>Gunneridae</taxon>
        <taxon>Pentapetalae</taxon>
        <taxon>rosids</taxon>
        <taxon>fabids</taxon>
        <taxon>Fabales</taxon>
        <taxon>Fabaceae</taxon>
        <taxon>Papilionoideae</taxon>
        <taxon>50 kb inversion clade</taxon>
        <taxon>NPAAA clade</taxon>
        <taxon>indigoferoid/millettioid clade</taxon>
        <taxon>Phaseoleae</taxon>
        <taxon>Vigna</taxon>
    </lineage>
</organism>
<evidence type="ECO:0000256" key="1">
    <source>
        <dbReference type="SAM" id="Phobius"/>
    </source>
</evidence>
<gene>
    <name evidence="2" type="ORF">DEO72_LG7g2085</name>
</gene>
<accession>A0A4D6MJ45</accession>
<keyword evidence="1" id="KW-1133">Transmembrane helix</keyword>
<keyword evidence="1" id="KW-0472">Membrane</keyword>
<evidence type="ECO:0000313" key="2">
    <source>
        <dbReference type="EMBL" id="QCE00794.1"/>
    </source>
</evidence>
<keyword evidence="3" id="KW-1185">Reference proteome</keyword>
<dbReference type="EMBL" id="CP039351">
    <property type="protein sequence ID" value="QCE00794.1"/>
    <property type="molecule type" value="Genomic_DNA"/>
</dbReference>
<name>A0A4D6MJ45_VIGUN</name>
<dbReference type="Proteomes" id="UP000501690">
    <property type="component" value="Linkage Group LG7"/>
</dbReference>
<sequence>MGEKKVFGVLMFVMVYGLAVTRLSYGQIPATCNGDEKLLSYCGLYLINNVANPSSDCCNGGSDAFKRAMAVPNGQVAMIINLLMGADTRGTRGQQRKDGFAAQSTCVGLDVSLGFSLGRRPVYCIAPKTLFQILA</sequence>
<reference evidence="2 3" key="1">
    <citation type="submission" date="2019-04" db="EMBL/GenBank/DDBJ databases">
        <title>An improved genome assembly and genetic linkage map for asparagus bean, Vigna unguiculata ssp. sesquipedialis.</title>
        <authorList>
            <person name="Xia Q."/>
            <person name="Zhang R."/>
            <person name="Dong Y."/>
        </authorList>
    </citation>
    <scope>NUCLEOTIDE SEQUENCE [LARGE SCALE GENOMIC DNA]</scope>
    <source>
        <tissue evidence="2">Leaf</tissue>
    </source>
</reference>
<keyword evidence="1" id="KW-0812">Transmembrane</keyword>
<protein>
    <recommendedName>
        <fullName evidence="4">Bifunctional inhibitor/plant lipid transfer protein/seed storage helical domain-containing protein</fullName>
    </recommendedName>
</protein>
<evidence type="ECO:0000313" key="3">
    <source>
        <dbReference type="Proteomes" id="UP000501690"/>
    </source>
</evidence>